<protein>
    <submittedName>
        <fullName evidence="2">Uncharacterized protein</fullName>
    </submittedName>
</protein>
<accession>A0A6A2SWN3</accession>
<proteinExistence type="predicted"/>
<dbReference type="Proteomes" id="UP000467387">
    <property type="component" value="Unassembled WGS sequence"/>
</dbReference>
<evidence type="ECO:0000313" key="5">
    <source>
        <dbReference type="Proteomes" id="UP000467387"/>
    </source>
</evidence>
<reference evidence="4 5" key="1">
    <citation type="journal article" date="2019" name="Nat. Med.">
        <title>A library of human gut bacterial isolates paired with longitudinal multiomics data enables mechanistic microbiome research.</title>
        <authorList>
            <person name="Poyet M."/>
            <person name="Groussin M."/>
            <person name="Gibbons S.M."/>
            <person name="Avila-Pacheco J."/>
            <person name="Jiang X."/>
            <person name="Kearney S.M."/>
            <person name="Perrotta A.R."/>
            <person name="Berdy B."/>
            <person name="Zhao S."/>
            <person name="Lieberman T.D."/>
            <person name="Swanson P.K."/>
            <person name="Smith M."/>
            <person name="Roesemann S."/>
            <person name="Alexander J.E."/>
            <person name="Rich S.A."/>
            <person name="Livny J."/>
            <person name="Vlamakis H."/>
            <person name="Clish C."/>
            <person name="Bullock K."/>
            <person name="Deik A."/>
            <person name="Scott J."/>
            <person name="Pierce K.A."/>
            <person name="Xavier R.J."/>
            <person name="Alm E.J."/>
        </authorList>
    </citation>
    <scope>NUCLEOTIDE SEQUENCE [LARGE SCALE GENOMIC DNA]</scope>
    <source>
        <strain evidence="3 4">BIOML-A201</strain>
        <strain evidence="2 5">BIOML-A210</strain>
    </source>
</reference>
<comment type="caution">
    <text evidence="2">The sequence shown here is derived from an EMBL/GenBank/DDBJ whole genome shotgun (WGS) entry which is preliminary data.</text>
</comment>
<gene>
    <name evidence="3" type="ORF">GBI83_11555</name>
    <name evidence="2" type="ORF">GBI87_11550</name>
</gene>
<dbReference type="Proteomes" id="UP000432196">
    <property type="component" value="Unassembled WGS sequence"/>
</dbReference>
<evidence type="ECO:0000313" key="3">
    <source>
        <dbReference type="EMBL" id="KAB7069843.1"/>
    </source>
</evidence>
<evidence type="ECO:0000313" key="4">
    <source>
        <dbReference type="Proteomes" id="UP000432196"/>
    </source>
</evidence>
<dbReference type="EMBL" id="WDWL01000025">
    <property type="protein sequence ID" value="KAB7069843.1"/>
    <property type="molecule type" value="Genomic_DNA"/>
</dbReference>
<evidence type="ECO:0000313" key="2">
    <source>
        <dbReference type="EMBL" id="KAB7056021.1"/>
    </source>
</evidence>
<evidence type="ECO:0000256" key="1">
    <source>
        <dbReference type="SAM" id="MobiDB-lite"/>
    </source>
</evidence>
<organism evidence="2 5">
    <name type="scientific">Bifidobacterium longum</name>
    <dbReference type="NCBI Taxonomy" id="216816"/>
    <lineage>
        <taxon>Bacteria</taxon>
        <taxon>Bacillati</taxon>
        <taxon>Actinomycetota</taxon>
        <taxon>Actinomycetes</taxon>
        <taxon>Bifidobacteriales</taxon>
        <taxon>Bifidobacteriaceae</taxon>
        <taxon>Bifidobacterium</taxon>
    </lineage>
</organism>
<dbReference type="AlphaFoldDB" id="A0A6A2SWN3"/>
<name>A0A6A2SWN3_BIFLN</name>
<feature type="region of interest" description="Disordered" evidence="1">
    <location>
        <begin position="75"/>
        <end position="97"/>
    </location>
</feature>
<sequence>MMMDEHVVEYVSGLPAVKSVTNDRIRYTDEFKRRVAEGYRRGESPVAMFRKAGLGSEVIGYKRIERCVARWRDLAPEGDGKSGGPASPAARRHGVSSRGLAPMGVVLAQEERINALERRLGHVAAVLQGMGVDA</sequence>
<dbReference type="EMBL" id="WDWU01000025">
    <property type="protein sequence ID" value="KAB7056021.1"/>
    <property type="molecule type" value="Genomic_DNA"/>
</dbReference>